<dbReference type="InterPro" id="IPR004780">
    <property type="entry name" value="SRP"/>
</dbReference>
<keyword evidence="3 10" id="KW-0547">Nucleotide-binding</keyword>
<comment type="caution">
    <text evidence="12">The sequence shown here is derived from an EMBL/GenBank/DDBJ whole genome shotgun (WGS) entry which is preliminary data.</text>
</comment>
<feature type="domain" description="SRP54-type proteins GTP-binding" evidence="11">
    <location>
        <begin position="283"/>
        <end position="296"/>
    </location>
</feature>
<keyword evidence="13" id="KW-1185">Reference proteome</keyword>
<gene>
    <name evidence="10" type="primary">ffh</name>
    <name evidence="12" type="ORF">FHP25_01830</name>
</gene>
<comment type="catalytic activity">
    <reaction evidence="9 10">
        <text>GTP + H2O = GDP + phosphate + H(+)</text>
        <dbReference type="Rhea" id="RHEA:19669"/>
        <dbReference type="ChEBI" id="CHEBI:15377"/>
        <dbReference type="ChEBI" id="CHEBI:15378"/>
        <dbReference type="ChEBI" id="CHEBI:37565"/>
        <dbReference type="ChEBI" id="CHEBI:43474"/>
        <dbReference type="ChEBI" id="CHEBI:58189"/>
        <dbReference type="EC" id="3.6.5.4"/>
    </reaction>
</comment>
<dbReference type="SUPFAM" id="SSF47446">
    <property type="entry name" value="Signal peptide-binding domain"/>
    <property type="match status" value="1"/>
</dbReference>
<evidence type="ECO:0000259" key="11">
    <source>
        <dbReference type="PROSITE" id="PS00300"/>
    </source>
</evidence>
<dbReference type="SMART" id="SM00382">
    <property type="entry name" value="AAA"/>
    <property type="match status" value="1"/>
</dbReference>
<evidence type="ECO:0000313" key="12">
    <source>
        <dbReference type="EMBL" id="TXL81830.1"/>
    </source>
</evidence>
<comment type="domain">
    <text evidence="10">Composed of three domains: the N-terminal N domain, which is responsible for interactions with the ribosome, the central G domain, which binds GTP, and the C-terminal M domain, which binds the RNA and the signal sequence of the RNC.</text>
</comment>
<organism evidence="12 13">
    <name type="scientific">Vineibacter terrae</name>
    <dbReference type="NCBI Taxonomy" id="2586908"/>
    <lineage>
        <taxon>Bacteria</taxon>
        <taxon>Pseudomonadati</taxon>
        <taxon>Pseudomonadota</taxon>
        <taxon>Alphaproteobacteria</taxon>
        <taxon>Hyphomicrobiales</taxon>
        <taxon>Vineibacter</taxon>
    </lineage>
</organism>
<dbReference type="GO" id="GO:0006614">
    <property type="term" value="P:SRP-dependent cotranslational protein targeting to membrane"/>
    <property type="evidence" value="ECO:0007669"/>
    <property type="project" value="InterPro"/>
</dbReference>
<dbReference type="PANTHER" id="PTHR11564">
    <property type="entry name" value="SIGNAL RECOGNITION PARTICLE 54K PROTEIN SRP54"/>
    <property type="match status" value="1"/>
</dbReference>
<dbReference type="GO" id="GO:0005525">
    <property type="term" value="F:GTP binding"/>
    <property type="evidence" value="ECO:0007669"/>
    <property type="project" value="UniProtKB-UniRule"/>
</dbReference>
<keyword evidence="5 10" id="KW-0694">RNA-binding</keyword>
<comment type="subunit">
    <text evidence="10">Part of the signal recognition particle protein translocation system, which is composed of SRP and FtsY. SRP is a ribonucleoprotein composed of Ffh and a 4.5S RNA molecule.</text>
</comment>
<dbReference type="HAMAP" id="MF_00306">
    <property type="entry name" value="SRP54"/>
    <property type="match status" value="1"/>
</dbReference>
<dbReference type="Gene3D" id="1.10.260.30">
    <property type="entry name" value="Signal recognition particle, SRP54 subunit, M-domain"/>
    <property type="match status" value="1"/>
</dbReference>
<dbReference type="RefSeq" id="WP_147845187.1">
    <property type="nucleotide sequence ID" value="NZ_VDUZ01000002.1"/>
</dbReference>
<dbReference type="Pfam" id="PF02881">
    <property type="entry name" value="SRP54_N"/>
    <property type="match status" value="1"/>
</dbReference>
<keyword evidence="10" id="KW-0963">Cytoplasm</keyword>
<proteinExistence type="inferred from homology"/>
<reference evidence="12 13" key="1">
    <citation type="submission" date="2019-06" db="EMBL/GenBank/DDBJ databases">
        <title>New taxonomy in bacterial strain CC-CFT640, isolated from vineyard.</title>
        <authorList>
            <person name="Lin S.-Y."/>
            <person name="Tsai C.-F."/>
            <person name="Young C.-C."/>
        </authorList>
    </citation>
    <scope>NUCLEOTIDE SEQUENCE [LARGE SCALE GENOMIC DNA]</scope>
    <source>
        <strain evidence="12 13">CC-CFT640</strain>
    </source>
</reference>
<evidence type="ECO:0000256" key="8">
    <source>
        <dbReference type="ARBA" id="ARBA00023274"/>
    </source>
</evidence>
<evidence type="ECO:0000256" key="10">
    <source>
        <dbReference type="HAMAP-Rule" id="MF_00306"/>
    </source>
</evidence>
<dbReference type="InterPro" id="IPR027417">
    <property type="entry name" value="P-loop_NTPase"/>
</dbReference>
<dbReference type="InterPro" id="IPR003593">
    <property type="entry name" value="AAA+_ATPase"/>
</dbReference>
<dbReference type="Gene3D" id="1.20.120.140">
    <property type="entry name" value="Signal recognition particle SRP54, nucleotide-binding domain"/>
    <property type="match status" value="1"/>
</dbReference>
<dbReference type="CDD" id="cd18539">
    <property type="entry name" value="SRP_G"/>
    <property type="match status" value="1"/>
</dbReference>
<comment type="function">
    <text evidence="10">Involved in targeting and insertion of nascent membrane proteins into the cytoplasmic membrane. Binds to the hydrophobic signal sequence of the ribosome-nascent chain (RNC) as it emerges from the ribosomes. The SRP-RNC complex is then targeted to the cytoplasmic membrane where it interacts with the SRP receptor FtsY. Interaction with FtsY leads to the transfer of the RNC complex to the Sec translocase for insertion into the membrane, the hydrolysis of GTP by both Ffh and FtsY, and the dissociation of the SRP-FtsY complex into the individual components.</text>
</comment>
<dbReference type="GO" id="GO:0048500">
    <property type="term" value="C:signal recognition particle"/>
    <property type="evidence" value="ECO:0007669"/>
    <property type="project" value="UniProtKB-UniRule"/>
</dbReference>
<keyword evidence="6 10" id="KW-0342">GTP-binding</keyword>
<evidence type="ECO:0000256" key="5">
    <source>
        <dbReference type="ARBA" id="ARBA00022884"/>
    </source>
</evidence>
<dbReference type="EMBL" id="VDUZ01000002">
    <property type="protein sequence ID" value="TXL81830.1"/>
    <property type="molecule type" value="Genomic_DNA"/>
</dbReference>
<dbReference type="SMART" id="SM00962">
    <property type="entry name" value="SRP54"/>
    <property type="match status" value="1"/>
</dbReference>
<dbReference type="OrthoDB" id="9804720at2"/>
<evidence type="ECO:0000256" key="1">
    <source>
        <dbReference type="ARBA" id="ARBA00004515"/>
    </source>
</evidence>
<dbReference type="AlphaFoldDB" id="A0A5C8PVE2"/>
<keyword evidence="8 10" id="KW-0687">Ribonucleoprotein</keyword>
<evidence type="ECO:0000256" key="2">
    <source>
        <dbReference type="ARBA" id="ARBA00005450"/>
    </source>
</evidence>
<feature type="binding site" evidence="10">
    <location>
        <begin position="262"/>
        <end position="265"/>
    </location>
    <ligand>
        <name>GTP</name>
        <dbReference type="ChEBI" id="CHEBI:37565"/>
    </ligand>
</feature>
<dbReference type="InterPro" id="IPR004125">
    <property type="entry name" value="Signal_recog_particle_SRP54_M"/>
</dbReference>
<dbReference type="SUPFAM" id="SSF52540">
    <property type="entry name" value="P-loop containing nucleoside triphosphate hydrolases"/>
    <property type="match status" value="1"/>
</dbReference>
<dbReference type="InterPro" id="IPR042101">
    <property type="entry name" value="SRP54_N_sf"/>
</dbReference>
<dbReference type="Pfam" id="PF00448">
    <property type="entry name" value="SRP54"/>
    <property type="match status" value="1"/>
</dbReference>
<dbReference type="NCBIfam" id="TIGR00959">
    <property type="entry name" value="ffh"/>
    <property type="match status" value="1"/>
</dbReference>
<protein>
    <recommendedName>
        <fullName evidence="10">Signal recognition particle protein</fullName>
        <ecNumber evidence="10">3.6.5.4</ecNumber>
    </recommendedName>
    <alternativeName>
        <fullName evidence="10">Fifty-four homolog</fullName>
    </alternativeName>
</protein>
<comment type="similarity">
    <text evidence="2 10">Belongs to the GTP-binding SRP family. SRP54 subfamily.</text>
</comment>
<accession>A0A5C8PVE2</accession>
<keyword evidence="4 10" id="KW-0378">Hydrolase</keyword>
<dbReference type="GO" id="GO:0005886">
    <property type="term" value="C:plasma membrane"/>
    <property type="evidence" value="ECO:0007669"/>
    <property type="project" value="UniProtKB-SubCell"/>
</dbReference>
<sequence length="468" mass="50279">MFDGLSKKLGDVLGRLRGRGALNEADVDAALREVRLALLEADVALPVVKQFIDGVRPKAVGAEVIRSVSPGQMVVKIVHDHLVEMLGGEASELNLNAVPPVVVLMVGLQGSGKTTTTAKIARRLTLGPQGMAADAFGGSFKERKKVLMASLDVTRPAAQEQLRILGEQAGVATLPIVPFEQPLGITRRALDEGRRGGYDVIMLDTAGRLAIDEQLMAEVAAVRDASKPTETLLVADAMTGQDAVNTARAFNEKVGITGIVLTRVDGDARGGAALSMRTVTGRPIKLLGAGEKIDALEQFHPDRIATRILGMGDIVSLVERAAETIEKEDAEKLAAKVRKGQFDLDDLLQQLRQLRKMGGLQGLMGMLPGAAQAKAAMQKANLDEKVIKRQEAIIQSMTPKERRNPDIIHASRKKRIASGAGAQVQEINKLLKQHAEMVKMMKRVNKMGEKGFMRSLGNMMPPGGGFPR</sequence>
<dbReference type="Proteomes" id="UP000321638">
    <property type="component" value="Unassembled WGS sequence"/>
</dbReference>
<comment type="subcellular location">
    <subcellularLocation>
        <location evidence="1">Cell inner membrane</location>
        <topology evidence="1">Peripheral membrane protein</topology>
        <orientation evidence="1">Cytoplasmic side</orientation>
    </subcellularLocation>
    <subcellularLocation>
        <location evidence="10">Cytoplasm</location>
    </subcellularLocation>
    <text evidence="10">The SRP-RNC complex is targeted to the cytoplasmic membrane.</text>
</comment>
<dbReference type="EC" id="3.6.5.4" evidence="10"/>
<dbReference type="GO" id="GO:0003924">
    <property type="term" value="F:GTPase activity"/>
    <property type="evidence" value="ECO:0007669"/>
    <property type="project" value="UniProtKB-UniRule"/>
</dbReference>
<dbReference type="InterPro" id="IPR036891">
    <property type="entry name" value="Signal_recog_part_SRP54_M_sf"/>
</dbReference>
<evidence type="ECO:0000256" key="7">
    <source>
        <dbReference type="ARBA" id="ARBA00023135"/>
    </source>
</evidence>
<dbReference type="InterPro" id="IPR000897">
    <property type="entry name" value="SRP54_GTPase_dom"/>
</dbReference>
<dbReference type="InterPro" id="IPR022941">
    <property type="entry name" value="SRP54"/>
</dbReference>
<feature type="binding site" evidence="10">
    <location>
        <begin position="107"/>
        <end position="114"/>
    </location>
    <ligand>
        <name>GTP</name>
        <dbReference type="ChEBI" id="CHEBI:37565"/>
    </ligand>
</feature>
<dbReference type="GO" id="GO:0008312">
    <property type="term" value="F:7S RNA binding"/>
    <property type="evidence" value="ECO:0007669"/>
    <property type="project" value="InterPro"/>
</dbReference>
<dbReference type="PROSITE" id="PS00300">
    <property type="entry name" value="SRP54"/>
    <property type="match status" value="1"/>
</dbReference>
<evidence type="ECO:0000256" key="3">
    <source>
        <dbReference type="ARBA" id="ARBA00022741"/>
    </source>
</evidence>
<dbReference type="PANTHER" id="PTHR11564:SF5">
    <property type="entry name" value="SIGNAL RECOGNITION PARTICLE SUBUNIT SRP54"/>
    <property type="match status" value="1"/>
</dbReference>
<dbReference type="SMART" id="SM00963">
    <property type="entry name" value="SRP54_N"/>
    <property type="match status" value="1"/>
</dbReference>
<evidence type="ECO:0000256" key="9">
    <source>
        <dbReference type="ARBA" id="ARBA00048027"/>
    </source>
</evidence>
<keyword evidence="7 10" id="KW-0733">Signal recognition particle</keyword>
<dbReference type="Gene3D" id="3.40.50.300">
    <property type="entry name" value="P-loop containing nucleotide triphosphate hydrolases"/>
    <property type="match status" value="1"/>
</dbReference>
<dbReference type="InterPro" id="IPR013822">
    <property type="entry name" value="Signal_recog_particl_SRP54_hlx"/>
</dbReference>
<evidence type="ECO:0000256" key="6">
    <source>
        <dbReference type="ARBA" id="ARBA00023134"/>
    </source>
</evidence>
<name>A0A5C8PVE2_9HYPH</name>
<evidence type="ECO:0000256" key="4">
    <source>
        <dbReference type="ARBA" id="ARBA00022801"/>
    </source>
</evidence>
<feature type="binding site" evidence="10">
    <location>
        <begin position="204"/>
        <end position="208"/>
    </location>
    <ligand>
        <name>GTP</name>
        <dbReference type="ChEBI" id="CHEBI:37565"/>
    </ligand>
</feature>
<dbReference type="Pfam" id="PF02978">
    <property type="entry name" value="SRP_SPB"/>
    <property type="match status" value="1"/>
</dbReference>
<evidence type="ECO:0000313" key="13">
    <source>
        <dbReference type="Proteomes" id="UP000321638"/>
    </source>
</evidence>